<dbReference type="SMART" id="SM00878">
    <property type="entry name" value="Biotin_carb_C"/>
    <property type="match status" value="1"/>
</dbReference>
<dbReference type="SUPFAM" id="SSF51230">
    <property type="entry name" value="Single hybrid motif"/>
    <property type="match status" value="1"/>
</dbReference>
<keyword evidence="3 6" id="KW-0547">Nucleotide-binding</keyword>
<dbReference type="RefSeq" id="WP_245784810.1">
    <property type="nucleotide sequence ID" value="NZ_FPBA01000015.1"/>
</dbReference>
<dbReference type="EMBL" id="FPBA01000015">
    <property type="protein sequence ID" value="SFT88352.1"/>
    <property type="molecule type" value="Genomic_DNA"/>
</dbReference>
<dbReference type="InterPro" id="IPR050856">
    <property type="entry name" value="Biotin_carboxylase_complex"/>
</dbReference>
<sequence length="684" mass="70694">MSTRPLSSVLVANRGEIARRVFVTARAMGLRTVAVYADADAGAPFVADADVAVRLPGSAPAETYLRADLVVAAALRAGADCVHPGYGFLSENAAFARAVEDAGLVFVGPGPEAVEAMGSKLAAKELMSAAGVPVLPSVDATGLSGDTLEKAATEVGYPLLVKASFGGGGRGMRTVRDPAELAEAVEGAAREAASAFGNGTVFLERLVERPRHVEVQVFGDRSGTTVALFERECSIQRRHQKVVEEAPSPAVGPELRERLHAAAVAAARAIGYVGAGTVEFLLEGSGDFWFLEMNTRLQVEHPVTEAVTGLDLVRLQFDVAAGRPLPAAAVSPTLSGAAIEVRLYAEDPARGWLPQSGRLADFAIPADTEFRPTSGPGIRVDSGVTAGGEVGVHYDPMLAKVIAWAPDRASAALGLAGALARARLNGLPTNRDLLVRVLRSEAFLAGETDTAFLDRHGLDVLAAPLVDDAGRRRHAVVAALAGAALRRAAAPVLAGLPSGWRNNPTAPQTTAFDAGTVHYRLDRSGLTADVDGEPVPLTVLGTEIGGPGRVRLDVEADGLRGTYEVHVDGDRCHVDGPDGATTLVERPRFPEPTAAVAPGSLTATMPGAVTRVAVAEGEEVRAGQLVLVLEAMKMEHPVVAPADGVVTSLRAAVGLQVETGAVLAVVTGNTVTGNTESGGNRDAS</sequence>
<dbReference type="Proteomes" id="UP000199546">
    <property type="component" value="Unassembled WGS sequence"/>
</dbReference>
<evidence type="ECO:0000256" key="3">
    <source>
        <dbReference type="ARBA" id="ARBA00022741"/>
    </source>
</evidence>
<dbReference type="CDD" id="cd06850">
    <property type="entry name" value="biotinyl_domain"/>
    <property type="match status" value="1"/>
</dbReference>
<dbReference type="InterPro" id="IPR005482">
    <property type="entry name" value="Biotin_COase_C"/>
</dbReference>
<dbReference type="SUPFAM" id="SSF52440">
    <property type="entry name" value="PreATP-grasp domain"/>
    <property type="match status" value="1"/>
</dbReference>
<evidence type="ECO:0000259" key="7">
    <source>
        <dbReference type="PROSITE" id="PS50968"/>
    </source>
</evidence>
<dbReference type="InterPro" id="IPR011764">
    <property type="entry name" value="Biotin_carboxylation_dom"/>
</dbReference>
<dbReference type="PROSITE" id="PS50968">
    <property type="entry name" value="BIOTINYL_LIPOYL"/>
    <property type="match status" value="1"/>
</dbReference>
<dbReference type="InterPro" id="IPR011761">
    <property type="entry name" value="ATP-grasp"/>
</dbReference>
<evidence type="ECO:0000256" key="2">
    <source>
        <dbReference type="ARBA" id="ARBA00022598"/>
    </source>
</evidence>
<protein>
    <submittedName>
        <fullName evidence="10">Propionyl-CoA carboxylase alpha chain</fullName>
    </submittedName>
</protein>
<dbReference type="PROSITE" id="PS50979">
    <property type="entry name" value="BC"/>
    <property type="match status" value="1"/>
</dbReference>
<evidence type="ECO:0000313" key="10">
    <source>
        <dbReference type="EMBL" id="SFT88352.1"/>
    </source>
</evidence>
<dbReference type="InterPro" id="IPR000089">
    <property type="entry name" value="Biotin_lipoyl"/>
</dbReference>
<dbReference type="STRING" id="1296565.SAMN05660657_03672"/>
<dbReference type="GO" id="GO:0016874">
    <property type="term" value="F:ligase activity"/>
    <property type="evidence" value="ECO:0007669"/>
    <property type="project" value="UniProtKB-KW"/>
</dbReference>
<dbReference type="PROSITE" id="PS00867">
    <property type="entry name" value="CPSASE_2"/>
    <property type="match status" value="1"/>
</dbReference>
<dbReference type="SUPFAM" id="SSF56059">
    <property type="entry name" value="Glutathione synthetase ATP-binding domain-like"/>
    <property type="match status" value="1"/>
</dbReference>
<dbReference type="PROSITE" id="PS00188">
    <property type="entry name" value="BIOTIN"/>
    <property type="match status" value="1"/>
</dbReference>
<keyword evidence="2" id="KW-0436">Ligase</keyword>
<evidence type="ECO:0000256" key="6">
    <source>
        <dbReference type="PROSITE-ProRule" id="PRU00409"/>
    </source>
</evidence>
<comment type="cofactor">
    <cofactor evidence="1">
        <name>biotin</name>
        <dbReference type="ChEBI" id="CHEBI:57586"/>
    </cofactor>
</comment>
<proteinExistence type="predicted"/>
<dbReference type="InterPro" id="IPR011054">
    <property type="entry name" value="Rudment_hybrid_motif"/>
</dbReference>
<dbReference type="PANTHER" id="PTHR18866:SF126">
    <property type="entry name" value="BIOTIN CARBOXYLASE"/>
    <property type="match status" value="1"/>
</dbReference>
<dbReference type="Gene3D" id="3.30.470.20">
    <property type="entry name" value="ATP-grasp fold, B domain"/>
    <property type="match status" value="1"/>
</dbReference>
<dbReference type="Pfam" id="PF00364">
    <property type="entry name" value="Biotin_lipoyl"/>
    <property type="match status" value="1"/>
</dbReference>
<dbReference type="PROSITE" id="PS00866">
    <property type="entry name" value="CPSASE_1"/>
    <property type="match status" value="1"/>
</dbReference>
<evidence type="ECO:0000259" key="9">
    <source>
        <dbReference type="PROSITE" id="PS50979"/>
    </source>
</evidence>
<keyword evidence="5" id="KW-0092">Biotin</keyword>
<name>A0A1I7BMF4_9ACTN</name>
<dbReference type="Pfam" id="PF02786">
    <property type="entry name" value="CPSase_L_D2"/>
    <property type="match status" value="1"/>
</dbReference>
<dbReference type="GO" id="GO:0005524">
    <property type="term" value="F:ATP binding"/>
    <property type="evidence" value="ECO:0007669"/>
    <property type="project" value="UniProtKB-UniRule"/>
</dbReference>
<dbReference type="GO" id="GO:0046872">
    <property type="term" value="F:metal ion binding"/>
    <property type="evidence" value="ECO:0007669"/>
    <property type="project" value="InterPro"/>
</dbReference>
<dbReference type="InterPro" id="IPR011053">
    <property type="entry name" value="Single_hybrid_motif"/>
</dbReference>
<feature type="domain" description="Biotin carboxylation" evidence="9">
    <location>
        <begin position="5"/>
        <end position="458"/>
    </location>
</feature>
<gene>
    <name evidence="10" type="ORF">SAMN05660657_03672</name>
</gene>
<dbReference type="SUPFAM" id="SSF51246">
    <property type="entry name" value="Rudiment single hybrid motif"/>
    <property type="match status" value="1"/>
</dbReference>
<dbReference type="Gene3D" id="2.40.50.100">
    <property type="match status" value="1"/>
</dbReference>
<organism evidence="10 11">
    <name type="scientific">Geodermatophilus amargosae</name>
    <dbReference type="NCBI Taxonomy" id="1296565"/>
    <lineage>
        <taxon>Bacteria</taxon>
        <taxon>Bacillati</taxon>
        <taxon>Actinomycetota</taxon>
        <taxon>Actinomycetes</taxon>
        <taxon>Geodermatophilales</taxon>
        <taxon>Geodermatophilaceae</taxon>
        <taxon>Geodermatophilus</taxon>
    </lineage>
</organism>
<evidence type="ECO:0000256" key="1">
    <source>
        <dbReference type="ARBA" id="ARBA00001953"/>
    </source>
</evidence>
<reference evidence="11" key="1">
    <citation type="submission" date="2016-10" db="EMBL/GenBank/DDBJ databases">
        <authorList>
            <person name="Varghese N."/>
            <person name="Submissions S."/>
        </authorList>
    </citation>
    <scope>NUCLEOTIDE SEQUENCE [LARGE SCALE GENOMIC DNA]</scope>
    <source>
        <strain evidence="11">DSM 46136</strain>
    </source>
</reference>
<dbReference type="InterPro" id="IPR001882">
    <property type="entry name" value="Biotin_BS"/>
</dbReference>
<accession>A0A1I7BMF4</accession>
<dbReference type="InterPro" id="IPR005479">
    <property type="entry name" value="CPAse_ATP-bd"/>
</dbReference>
<dbReference type="AlphaFoldDB" id="A0A1I7BMF4"/>
<keyword evidence="4 6" id="KW-0067">ATP-binding</keyword>
<evidence type="ECO:0000256" key="5">
    <source>
        <dbReference type="ARBA" id="ARBA00023267"/>
    </source>
</evidence>
<dbReference type="InterPro" id="IPR048429">
    <property type="entry name" value="MCC_alpha_BT"/>
</dbReference>
<feature type="domain" description="Lipoyl-binding" evidence="7">
    <location>
        <begin position="592"/>
        <end position="667"/>
    </location>
</feature>
<keyword evidence="11" id="KW-1185">Reference proteome</keyword>
<dbReference type="Pfam" id="PF02785">
    <property type="entry name" value="Biotin_carb_C"/>
    <property type="match status" value="1"/>
</dbReference>
<evidence type="ECO:0000259" key="8">
    <source>
        <dbReference type="PROSITE" id="PS50975"/>
    </source>
</evidence>
<dbReference type="PANTHER" id="PTHR18866">
    <property type="entry name" value="CARBOXYLASE:PYRUVATE/ACETYL-COA/PROPIONYL-COA CARBOXYLASE"/>
    <property type="match status" value="1"/>
</dbReference>
<feature type="domain" description="ATP-grasp" evidence="8">
    <location>
        <begin position="124"/>
        <end position="321"/>
    </location>
</feature>
<dbReference type="InterPro" id="IPR005481">
    <property type="entry name" value="BC-like_N"/>
</dbReference>
<evidence type="ECO:0000256" key="4">
    <source>
        <dbReference type="ARBA" id="ARBA00022840"/>
    </source>
</evidence>
<dbReference type="Pfam" id="PF00289">
    <property type="entry name" value="Biotin_carb_N"/>
    <property type="match status" value="1"/>
</dbReference>
<dbReference type="InterPro" id="IPR016185">
    <property type="entry name" value="PreATP-grasp_dom_sf"/>
</dbReference>
<dbReference type="Pfam" id="PF21139">
    <property type="entry name" value="BT_MCC_alpha"/>
    <property type="match status" value="1"/>
</dbReference>
<dbReference type="PROSITE" id="PS50975">
    <property type="entry name" value="ATP_GRASP"/>
    <property type="match status" value="1"/>
</dbReference>
<evidence type="ECO:0000313" key="11">
    <source>
        <dbReference type="Proteomes" id="UP000199546"/>
    </source>
</evidence>